<dbReference type="InterPro" id="IPR031424">
    <property type="entry name" value="QVR-like"/>
</dbReference>
<evidence type="ECO:0000313" key="7">
    <source>
        <dbReference type="Proteomes" id="UP001642540"/>
    </source>
</evidence>
<evidence type="ECO:0000256" key="5">
    <source>
        <dbReference type="ARBA" id="ARBA00023288"/>
    </source>
</evidence>
<evidence type="ECO:0000256" key="3">
    <source>
        <dbReference type="ARBA" id="ARBA00022729"/>
    </source>
</evidence>
<dbReference type="Proteomes" id="UP001642540">
    <property type="component" value="Unassembled WGS sequence"/>
</dbReference>
<evidence type="ECO:0000313" key="6">
    <source>
        <dbReference type="EMBL" id="CAL8106380.1"/>
    </source>
</evidence>
<dbReference type="PANTHER" id="PTHR33562">
    <property type="entry name" value="ATILLA, ISOFORM B-RELATED-RELATED"/>
    <property type="match status" value="1"/>
</dbReference>
<evidence type="ECO:0000256" key="4">
    <source>
        <dbReference type="ARBA" id="ARBA00023180"/>
    </source>
</evidence>
<dbReference type="Pfam" id="PF17064">
    <property type="entry name" value="QVR"/>
    <property type="match status" value="1"/>
</dbReference>
<dbReference type="PANTHER" id="PTHR33562:SF18">
    <property type="entry name" value="BOUDIN-RELATED"/>
    <property type="match status" value="1"/>
</dbReference>
<evidence type="ECO:0008006" key="8">
    <source>
        <dbReference type="Google" id="ProtNLM"/>
    </source>
</evidence>
<accession>A0ABP1QK59</accession>
<keyword evidence="4" id="KW-0325">Glycoprotein</keyword>
<evidence type="ECO:0000256" key="1">
    <source>
        <dbReference type="ARBA" id="ARBA00004589"/>
    </source>
</evidence>
<evidence type="ECO:0000256" key="2">
    <source>
        <dbReference type="ARBA" id="ARBA00022622"/>
    </source>
</evidence>
<gene>
    <name evidence="6" type="ORF">ODALV1_LOCUS12342</name>
</gene>
<comment type="caution">
    <text evidence="6">The sequence shown here is derived from an EMBL/GenBank/DDBJ whole genome shotgun (WGS) entry which is preliminary data.</text>
</comment>
<keyword evidence="2" id="KW-0472">Membrane</keyword>
<name>A0ABP1QK59_9HEXA</name>
<sequence length="168" mass="18739">MGSPIAPDNRAITQSRRCSARLALLLSIIFYMFTVCNSTTSCFECSSLNETYCPEMMSTDDENIISYNPCSYIHDGKYCVKAVGIIGGSLGTRRFCSSRDLGNYCEYIRRPGDQREYRSCVYTCTGDGCNGTSRYLPNLWVFLTASVLSLFVYFRDFSSSSPVHVGSS</sequence>
<keyword evidence="3" id="KW-0732">Signal</keyword>
<reference evidence="6 7" key="1">
    <citation type="submission" date="2024-08" db="EMBL/GenBank/DDBJ databases">
        <authorList>
            <person name="Cucini C."/>
            <person name="Frati F."/>
        </authorList>
    </citation>
    <scope>NUCLEOTIDE SEQUENCE [LARGE SCALE GENOMIC DNA]</scope>
</reference>
<keyword evidence="5" id="KW-0449">Lipoprotein</keyword>
<organism evidence="6 7">
    <name type="scientific">Orchesella dallaii</name>
    <dbReference type="NCBI Taxonomy" id="48710"/>
    <lineage>
        <taxon>Eukaryota</taxon>
        <taxon>Metazoa</taxon>
        <taxon>Ecdysozoa</taxon>
        <taxon>Arthropoda</taxon>
        <taxon>Hexapoda</taxon>
        <taxon>Collembola</taxon>
        <taxon>Entomobryomorpha</taxon>
        <taxon>Entomobryoidea</taxon>
        <taxon>Orchesellidae</taxon>
        <taxon>Orchesellinae</taxon>
        <taxon>Orchesella</taxon>
    </lineage>
</organism>
<dbReference type="CDD" id="cd23590">
    <property type="entry name" value="TFP_LU_ECD_Bou"/>
    <property type="match status" value="1"/>
</dbReference>
<protein>
    <recommendedName>
        <fullName evidence="8">Protein sleepless</fullName>
    </recommendedName>
</protein>
<dbReference type="EMBL" id="CAXLJM020000038">
    <property type="protein sequence ID" value="CAL8106380.1"/>
    <property type="molecule type" value="Genomic_DNA"/>
</dbReference>
<proteinExistence type="predicted"/>
<comment type="subcellular location">
    <subcellularLocation>
        <location evidence="1">Membrane</location>
        <topology evidence="1">Lipid-anchor</topology>
        <topology evidence="1">GPI-anchor</topology>
    </subcellularLocation>
</comment>
<keyword evidence="7" id="KW-1185">Reference proteome</keyword>
<dbReference type="InterPro" id="IPR050975">
    <property type="entry name" value="Sleep_regulator"/>
</dbReference>
<keyword evidence="2" id="KW-0336">GPI-anchor</keyword>